<sequence>MFVTPACSYPCPRGRVSRDCAIPNACVKASKEPHLEILLREIGMEPELLMPIRIDNQAAICQINGEATLAKAKHIDVRLKFLCEYTRRGVIEAKHVRSEFMLADLITKVVDYEGCYVSASTPRGETISQLPEEKC</sequence>
<dbReference type="CDD" id="cd09272">
    <property type="entry name" value="RNase_HI_RT_Ty1"/>
    <property type="match status" value="1"/>
</dbReference>
<keyword evidence="3" id="KW-1185">Reference proteome</keyword>
<dbReference type="Proteomes" id="UP001157938">
    <property type="component" value="Unassembled WGS sequence"/>
</dbReference>
<name>A0AAV0UQ44_9STRA</name>
<accession>A0AAV0UQ44</accession>
<gene>
    <name evidence="1" type="ORF">PFR001_LOCUS5649</name>
    <name evidence="2" type="ORF">PFR002_LOCUS8360</name>
</gene>
<dbReference type="EMBL" id="CAKLBC010001227">
    <property type="protein sequence ID" value="CAH0490301.1"/>
    <property type="molecule type" value="Genomic_DNA"/>
</dbReference>
<evidence type="ECO:0000313" key="2">
    <source>
        <dbReference type="EMBL" id="CAI5737406.1"/>
    </source>
</evidence>
<evidence type="ECO:0000313" key="4">
    <source>
        <dbReference type="Proteomes" id="UP001159659"/>
    </source>
</evidence>
<reference evidence="2" key="2">
    <citation type="submission" date="2022-12" db="EMBL/GenBank/DDBJ databases">
        <authorList>
            <person name="Webb A."/>
        </authorList>
    </citation>
    <scope>NUCLEOTIDE SEQUENCE</scope>
    <source>
        <strain evidence="2">Pf2</strain>
    </source>
</reference>
<dbReference type="Proteomes" id="UP001159659">
    <property type="component" value="Unassembled WGS sequence"/>
</dbReference>
<evidence type="ECO:0008006" key="5">
    <source>
        <dbReference type="Google" id="ProtNLM"/>
    </source>
</evidence>
<organism evidence="2 4">
    <name type="scientific">Peronospora farinosa</name>
    <dbReference type="NCBI Taxonomy" id="134698"/>
    <lineage>
        <taxon>Eukaryota</taxon>
        <taxon>Sar</taxon>
        <taxon>Stramenopiles</taxon>
        <taxon>Oomycota</taxon>
        <taxon>Peronosporomycetes</taxon>
        <taxon>Peronosporales</taxon>
        <taxon>Peronosporaceae</taxon>
        <taxon>Peronospora</taxon>
    </lineage>
</organism>
<dbReference type="EMBL" id="CANTFK010000983">
    <property type="protein sequence ID" value="CAI5737406.1"/>
    <property type="molecule type" value="Genomic_DNA"/>
</dbReference>
<protein>
    <recommendedName>
        <fullName evidence="5">Polyprotein</fullName>
    </recommendedName>
</protein>
<evidence type="ECO:0000313" key="1">
    <source>
        <dbReference type="EMBL" id="CAH0490301.1"/>
    </source>
</evidence>
<dbReference type="AlphaFoldDB" id="A0AAV0UQ44"/>
<reference evidence="1 3" key="1">
    <citation type="submission" date="2021-11" db="EMBL/GenBank/DDBJ databases">
        <authorList>
            <person name="Islam A."/>
            <person name="Islam S."/>
            <person name="Flora M.S."/>
            <person name="Rahman M."/>
            <person name="Ziaur R.M."/>
            <person name="Epstein J.H."/>
            <person name="Hassan M."/>
            <person name="Klassen M."/>
            <person name="Woodard K."/>
            <person name="Webb A."/>
            <person name="Webby R.J."/>
            <person name="El Zowalaty M.E."/>
        </authorList>
    </citation>
    <scope>NUCLEOTIDE SEQUENCE [LARGE SCALE GENOMIC DNA]</scope>
    <source>
        <strain evidence="1">Pf1</strain>
    </source>
</reference>
<proteinExistence type="predicted"/>
<comment type="caution">
    <text evidence="2">The sequence shown here is derived from an EMBL/GenBank/DDBJ whole genome shotgun (WGS) entry which is preliminary data.</text>
</comment>
<evidence type="ECO:0000313" key="3">
    <source>
        <dbReference type="Proteomes" id="UP001157938"/>
    </source>
</evidence>